<proteinExistence type="predicted"/>
<dbReference type="OMA" id="KICFHIQ"/>
<dbReference type="eggNOG" id="ENOG502SIZE">
    <property type="taxonomic scope" value="Eukaryota"/>
</dbReference>
<dbReference type="AlphaFoldDB" id="G2QJJ4"/>
<dbReference type="OrthoDB" id="3549294at2759"/>
<dbReference type="Proteomes" id="UP000007322">
    <property type="component" value="Chromosome 5"/>
</dbReference>
<evidence type="ECO:0000313" key="1">
    <source>
        <dbReference type="EMBL" id="AEO59751.1"/>
    </source>
</evidence>
<dbReference type="InParanoid" id="G2QJJ4"/>
<accession>G2QJJ4</accession>
<reference evidence="1 2" key="1">
    <citation type="journal article" date="2011" name="Nat. Biotechnol.">
        <title>Comparative genomic analysis of the thermophilic biomass-degrading fungi Myceliophthora thermophila and Thielavia terrestris.</title>
        <authorList>
            <person name="Berka R.M."/>
            <person name="Grigoriev I.V."/>
            <person name="Otillar R."/>
            <person name="Salamov A."/>
            <person name="Grimwood J."/>
            <person name="Reid I."/>
            <person name="Ishmael N."/>
            <person name="John T."/>
            <person name="Darmond C."/>
            <person name="Moisan M.-C."/>
            <person name="Henrissat B."/>
            <person name="Coutinho P.M."/>
            <person name="Lombard V."/>
            <person name="Natvig D.O."/>
            <person name="Lindquist E."/>
            <person name="Schmutz J."/>
            <person name="Lucas S."/>
            <person name="Harris P."/>
            <person name="Powlowski J."/>
            <person name="Bellemare A."/>
            <person name="Taylor D."/>
            <person name="Butler G."/>
            <person name="de Vries R.P."/>
            <person name="Allijn I.E."/>
            <person name="van den Brink J."/>
            <person name="Ushinsky S."/>
            <person name="Storms R."/>
            <person name="Powell A.J."/>
            <person name="Paulsen I.T."/>
            <person name="Elbourne L.D.H."/>
            <person name="Baker S.E."/>
            <person name="Magnuson J."/>
            <person name="LaBoissiere S."/>
            <person name="Clutterbuck A.J."/>
            <person name="Martinez D."/>
            <person name="Wogulis M."/>
            <person name="de Leon A.L."/>
            <person name="Rey M.W."/>
            <person name="Tsang A."/>
        </authorList>
    </citation>
    <scope>NUCLEOTIDE SEQUENCE [LARGE SCALE GENOMIC DNA]</scope>
    <source>
        <strain evidence="2">ATCC 42464 / BCRC 31852 / DSM 1799</strain>
    </source>
</reference>
<evidence type="ECO:0008006" key="3">
    <source>
        <dbReference type="Google" id="ProtNLM"/>
    </source>
</evidence>
<keyword evidence="2" id="KW-1185">Reference proteome</keyword>
<dbReference type="RefSeq" id="XP_003664996.1">
    <property type="nucleotide sequence ID" value="XM_003664948.1"/>
</dbReference>
<dbReference type="GeneID" id="11506946"/>
<dbReference type="STRING" id="573729.G2QJJ4"/>
<dbReference type="VEuPathDB" id="FungiDB:MYCTH_2308269"/>
<dbReference type="HOGENOM" id="CLU_013935_0_0_1"/>
<dbReference type="EMBL" id="CP003006">
    <property type="protein sequence ID" value="AEO59751.1"/>
    <property type="molecule type" value="Genomic_DNA"/>
</dbReference>
<gene>
    <name evidence="1" type="ORF">MYCTH_2308269</name>
</gene>
<protein>
    <recommendedName>
        <fullName evidence="3">Immunoglobulin variable region used by the itc63b heavy chain</fullName>
    </recommendedName>
</protein>
<organism evidence="1 2">
    <name type="scientific">Thermothelomyces thermophilus (strain ATCC 42464 / BCRC 31852 / DSM 1799)</name>
    <name type="common">Sporotrichum thermophile</name>
    <dbReference type="NCBI Taxonomy" id="573729"/>
    <lineage>
        <taxon>Eukaryota</taxon>
        <taxon>Fungi</taxon>
        <taxon>Dikarya</taxon>
        <taxon>Ascomycota</taxon>
        <taxon>Pezizomycotina</taxon>
        <taxon>Sordariomycetes</taxon>
        <taxon>Sordariomycetidae</taxon>
        <taxon>Sordariales</taxon>
        <taxon>Chaetomiaceae</taxon>
        <taxon>Thermothelomyces</taxon>
    </lineage>
</organism>
<name>G2QJJ4_THET4</name>
<evidence type="ECO:0000313" key="2">
    <source>
        <dbReference type="Proteomes" id="UP000007322"/>
    </source>
</evidence>
<sequence>MDNAVQPSASTFRDYYAKGYRAWQRLHRKAASSIEFPTNLVDFEHACSRHPYLHSSVKLEPGYNYYAKGTSTWRPSNGDGTCDLRPFQRPYSLPVTAHRPIPVSVEPSPERFPTWFAAQESHLGVLTLAWAYVLSARWAEIVPGATGPEYTDSCAIWKNSGTASADLCARGIPVDIGPASDRAARWWAAILAPHQGWTSGIRHEDRLRPAPWSTNLVQTGRSFLLSRTSTTETPRNISPPSFRDAAYYISTYSAHHGAEDLSRAAFAAALMLPSASRFKSTISLPAPQLTTNYSGRKQPSSWVPTAPPWGDDVHQLDRLLTLSCNNFTQSLLSSVIFEPGIPCNVCGAWIQGAFAVLDSEPVKANLQVLTFTLMARNPKLGFLWLGATLLGIHNFILQGMRAVLYPVDLTLAGWTDTLMSFIQEPVSDLTDIALADGAITRADECRLMFLSQSLDHTNPPIVPFQPFGMTALADCNLEVQEHACCGSRHQLSYAGWTWDCRDGMLPPYEIPSVPEENILHPADEGQEIEVDYTYMDREKDSSEGVTRSIFLWLRGTDGFPIAERNIREHEWIDNLYESDEESDSPEGDGRSTAVRRDVGPRTIESWIARTLTFRRNSFY</sequence>
<dbReference type="KEGG" id="mtm:MYCTH_2308269"/>